<dbReference type="AlphaFoldDB" id="A0ABD0N9J4"/>
<feature type="coiled-coil region" evidence="2">
    <location>
        <begin position="61"/>
        <end position="115"/>
    </location>
</feature>
<name>A0ABD0N9J4_CIRMR</name>
<keyword evidence="2" id="KW-0175">Coiled coil</keyword>
<accession>A0ABD0N9J4</accession>
<keyword evidence="5" id="KW-1185">Reference proteome</keyword>
<evidence type="ECO:0000256" key="1">
    <source>
        <dbReference type="ARBA" id="ARBA00004123"/>
    </source>
</evidence>
<evidence type="ECO:0000313" key="4">
    <source>
        <dbReference type="EMBL" id="KAL0158747.1"/>
    </source>
</evidence>
<proteinExistence type="predicted"/>
<comment type="subcellular location">
    <subcellularLocation>
        <location evidence="1">Nucleus</location>
    </subcellularLocation>
</comment>
<dbReference type="PANTHER" id="PTHR45915">
    <property type="entry name" value="TRANSCRIPTION INTERMEDIARY FACTOR"/>
    <property type="match status" value="1"/>
</dbReference>
<dbReference type="GO" id="GO:0005634">
    <property type="term" value="C:nucleus"/>
    <property type="evidence" value="ECO:0007669"/>
    <property type="project" value="UniProtKB-SubCell"/>
</dbReference>
<evidence type="ECO:0000256" key="3">
    <source>
        <dbReference type="SAM" id="MobiDB-lite"/>
    </source>
</evidence>
<dbReference type="PANTHER" id="PTHR45915:SF5">
    <property type="entry name" value="BROMODOMAIN ADJACENT TO ZINC FINGER DOMAIN PROTEIN 2A"/>
    <property type="match status" value="1"/>
</dbReference>
<organism evidence="4 5">
    <name type="scientific">Cirrhinus mrigala</name>
    <name type="common">Mrigala</name>
    <dbReference type="NCBI Taxonomy" id="683832"/>
    <lineage>
        <taxon>Eukaryota</taxon>
        <taxon>Metazoa</taxon>
        <taxon>Chordata</taxon>
        <taxon>Craniata</taxon>
        <taxon>Vertebrata</taxon>
        <taxon>Euteleostomi</taxon>
        <taxon>Actinopterygii</taxon>
        <taxon>Neopterygii</taxon>
        <taxon>Teleostei</taxon>
        <taxon>Ostariophysi</taxon>
        <taxon>Cypriniformes</taxon>
        <taxon>Cyprinidae</taxon>
        <taxon>Labeoninae</taxon>
        <taxon>Labeonini</taxon>
        <taxon>Cirrhinus</taxon>
    </lineage>
</organism>
<evidence type="ECO:0000313" key="5">
    <source>
        <dbReference type="Proteomes" id="UP001529510"/>
    </source>
</evidence>
<comment type="caution">
    <text evidence="4">The sequence shown here is derived from an EMBL/GenBank/DDBJ whole genome shotgun (WGS) entry which is preliminary data.</text>
</comment>
<dbReference type="EMBL" id="JAMKFB020000023">
    <property type="protein sequence ID" value="KAL0158747.1"/>
    <property type="molecule type" value="Genomic_DNA"/>
</dbReference>
<evidence type="ECO:0000256" key="2">
    <source>
        <dbReference type="SAM" id="Coils"/>
    </source>
</evidence>
<dbReference type="Proteomes" id="UP001529510">
    <property type="component" value="Unassembled WGS sequence"/>
</dbReference>
<sequence>MEKAKEQEQYDGGQSQTQIQSSESPLTAAEGPKKPGRRRKVAVPPAAEQLDLEKASPIKKVARARSKAKALAKAQAQAEAEAQAALAAKRQAERRAQAQRRMEERKRQLMILEEMKKPAEDMCLPDHT</sequence>
<gene>
    <name evidence="4" type="ORF">M9458_046823</name>
</gene>
<feature type="non-terminal residue" evidence="4">
    <location>
        <position position="128"/>
    </location>
</feature>
<feature type="region of interest" description="Disordered" evidence="3">
    <location>
        <begin position="1"/>
        <end position="54"/>
    </location>
</feature>
<protein>
    <submittedName>
        <fullName evidence="4">Uncharacterized protein</fullName>
    </submittedName>
</protein>
<feature type="compositionally biased region" description="Polar residues" evidence="3">
    <location>
        <begin position="12"/>
        <end position="25"/>
    </location>
</feature>
<reference evidence="4 5" key="1">
    <citation type="submission" date="2024-05" db="EMBL/GenBank/DDBJ databases">
        <title>Genome sequencing and assembly of Indian major carp, Cirrhinus mrigala (Hamilton, 1822).</title>
        <authorList>
            <person name="Mohindra V."/>
            <person name="Chowdhury L.M."/>
            <person name="Lal K."/>
            <person name="Jena J.K."/>
        </authorList>
    </citation>
    <scope>NUCLEOTIDE SEQUENCE [LARGE SCALE GENOMIC DNA]</scope>
    <source>
        <strain evidence="4">CM1030</strain>
        <tissue evidence="4">Blood</tissue>
    </source>
</reference>